<evidence type="ECO:0000313" key="2">
    <source>
        <dbReference type="EMBL" id="RAK45966.1"/>
    </source>
</evidence>
<dbReference type="NCBIfam" id="NF038032">
    <property type="entry name" value="CehA_McbA_metalo"/>
    <property type="match status" value="1"/>
</dbReference>
<keyword evidence="3" id="KW-1185">Reference proteome</keyword>
<dbReference type="PANTHER" id="PTHR42924:SF3">
    <property type="entry name" value="POLYMERASE_HISTIDINOL PHOSPHATASE N-TERMINAL DOMAIN-CONTAINING PROTEIN"/>
    <property type="match status" value="1"/>
</dbReference>
<dbReference type="InterPro" id="IPR003141">
    <property type="entry name" value="Pol/His_phosphatase_N"/>
</dbReference>
<organism evidence="2 3">
    <name type="scientific">Macrococcus epidermidis</name>
    <dbReference type="NCBI Taxonomy" id="1902580"/>
    <lineage>
        <taxon>Bacteria</taxon>
        <taxon>Bacillati</taxon>
        <taxon>Bacillota</taxon>
        <taxon>Bacilli</taxon>
        <taxon>Bacillales</taxon>
        <taxon>Staphylococcaceae</taxon>
        <taxon>Macrococcus</taxon>
    </lineage>
</organism>
<dbReference type="GO" id="GO:0004534">
    <property type="term" value="F:5'-3' RNA exonuclease activity"/>
    <property type="evidence" value="ECO:0007669"/>
    <property type="project" value="TreeGrafter"/>
</dbReference>
<dbReference type="SUPFAM" id="SSF89550">
    <property type="entry name" value="PHP domain-like"/>
    <property type="match status" value="1"/>
</dbReference>
<dbReference type="InterPro" id="IPR016195">
    <property type="entry name" value="Pol/histidinol_Pase-like"/>
</dbReference>
<dbReference type="AlphaFoldDB" id="A0A327ZV74"/>
<dbReference type="Proteomes" id="UP000249808">
    <property type="component" value="Unassembled WGS sequence"/>
</dbReference>
<proteinExistence type="predicted"/>
<protein>
    <recommendedName>
        <fullName evidence="1">Polymerase/histidinol phosphatase N-terminal domain-containing protein</fullName>
    </recommendedName>
</protein>
<feature type="domain" description="Polymerase/histidinol phosphatase N-terminal" evidence="1">
    <location>
        <begin position="119"/>
        <end position="178"/>
    </location>
</feature>
<evidence type="ECO:0000313" key="3">
    <source>
        <dbReference type="Proteomes" id="UP000249808"/>
    </source>
</evidence>
<dbReference type="InterPro" id="IPR052018">
    <property type="entry name" value="PHP_domain"/>
</dbReference>
<dbReference type="Gene3D" id="3.20.20.140">
    <property type="entry name" value="Metal-dependent hydrolases"/>
    <property type="match status" value="1"/>
</dbReference>
<sequence>MNKAIGTISIRGFQYPLITFNIQCEFWTYVRLYQGDTLVYQYIGRDAELVVDLADVSYGQSQLFDDSDLTYVVMDVQKFTMPIVNVEVTDGKPAHIEEHHHIIQSMTDKSITDKRFYKGDLHAHTNLTDGSLTPGELVAHAKEVGLDFFFITDHNFYHTIWPESDLLVLPGVEFTGNTGHWNALNLQDTIDMYSDDYNIESIEGTHRLMDRMRDKGTLVSINHPFLTIWSWLHDELDLTKIDSLELWNDPSYKDNPQATEDALKFWHASLVTGHRITAVGGSDFHHLIDVKDNNRTNALNDPTTHVYCDGLNKDNLLQSIRNGHVFVTRFMDVEAFSVTVNDKAVMFGETMNTSGNLLVSFEVKGEPITAEVTLFTKDKRYVAALENNVATFNIEVEPNDFFRFELRNEELIAFTNPIYQGVIERTTTTYKEVKALMYEV</sequence>
<dbReference type="EMBL" id="PZJH01000001">
    <property type="protein sequence ID" value="RAK45966.1"/>
    <property type="molecule type" value="Genomic_DNA"/>
</dbReference>
<comment type="caution">
    <text evidence="2">The sequence shown here is derived from an EMBL/GenBank/DDBJ whole genome shotgun (WGS) entry which is preliminary data.</text>
</comment>
<name>A0A327ZV74_9STAP</name>
<reference evidence="2 3" key="1">
    <citation type="journal article" date="2018" name="Front. Microbiol.">
        <title>Description and Comparative Genomics of Macrococcus caseolyticus subsp. hominis subsp. nov., Macrococcus goetzii sp. nov., Macrococcus epidermidis sp. nov., and Macrococcus bohemicus sp. nov., Novel Macrococci From Human Clinical Material With Virulence Potential and Suspected Uptake of Foreign DNA by Natural Transformation.</title>
        <authorList>
            <person name="Maslanova I."/>
            <person name="Wertheimer Z."/>
            <person name="Sedlacek I."/>
            <person name="Svec P."/>
            <person name="Indrakova A."/>
            <person name="Kovarovic V."/>
            <person name="Schumann P."/>
            <person name="Sproer C."/>
            <person name="Kralova S."/>
            <person name="Sedo O."/>
            <person name="Kristofova L."/>
            <person name="Vrbovska V."/>
            <person name="Fuzik T."/>
            <person name="Petras P."/>
            <person name="Zdrahal Z."/>
            <person name="Ruzickova V."/>
            <person name="Doskar J."/>
            <person name="Pantucek R."/>
        </authorList>
    </citation>
    <scope>NUCLEOTIDE SEQUENCE [LARGE SCALE GENOMIC DNA]</scope>
    <source>
        <strain evidence="2 3">01/688</strain>
    </source>
</reference>
<evidence type="ECO:0000259" key="1">
    <source>
        <dbReference type="SMART" id="SM00481"/>
    </source>
</evidence>
<dbReference type="CDD" id="cd07432">
    <property type="entry name" value="PHP_HisPPase"/>
    <property type="match status" value="1"/>
</dbReference>
<dbReference type="RefSeq" id="WP_111714145.1">
    <property type="nucleotide sequence ID" value="NZ_CP073819.1"/>
</dbReference>
<gene>
    <name evidence="2" type="ORF">BHU61_00540</name>
</gene>
<dbReference type="GO" id="GO:0035312">
    <property type="term" value="F:5'-3' DNA exonuclease activity"/>
    <property type="evidence" value="ECO:0007669"/>
    <property type="project" value="TreeGrafter"/>
</dbReference>
<dbReference type="SMART" id="SM00481">
    <property type="entry name" value="POLIIIAc"/>
    <property type="match status" value="1"/>
</dbReference>
<dbReference type="PANTHER" id="PTHR42924">
    <property type="entry name" value="EXONUCLEASE"/>
    <property type="match status" value="1"/>
</dbReference>
<accession>A0A327ZV74</accession>